<dbReference type="Proteomes" id="UP000248198">
    <property type="component" value="Unassembled WGS sequence"/>
</dbReference>
<reference evidence="1 2" key="1">
    <citation type="submission" date="2018-06" db="EMBL/GenBank/DDBJ databases">
        <title>Genomic Encyclopedia of Archaeal and Bacterial Type Strains, Phase II (KMG-II): from individual species to whole genera.</title>
        <authorList>
            <person name="Goeker M."/>
        </authorList>
    </citation>
    <scope>NUCLEOTIDE SEQUENCE [LARGE SCALE GENOMIC DNA]</scope>
    <source>
        <strain evidence="1 2">DSM 27372</strain>
    </source>
</reference>
<gene>
    <name evidence="1" type="ORF">B0O44_104265</name>
</gene>
<evidence type="ECO:0000313" key="2">
    <source>
        <dbReference type="Proteomes" id="UP000248198"/>
    </source>
</evidence>
<proteinExistence type="predicted"/>
<organism evidence="1 2">
    <name type="scientific">Pedobacter nutrimenti</name>
    <dbReference type="NCBI Taxonomy" id="1241337"/>
    <lineage>
        <taxon>Bacteria</taxon>
        <taxon>Pseudomonadati</taxon>
        <taxon>Bacteroidota</taxon>
        <taxon>Sphingobacteriia</taxon>
        <taxon>Sphingobacteriales</taxon>
        <taxon>Sphingobacteriaceae</taxon>
        <taxon>Pedobacter</taxon>
    </lineage>
</organism>
<accession>A0A318UCI9</accession>
<keyword evidence="2" id="KW-1185">Reference proteome</keyword>
<dbReference type="EMBL" id="QKLU01000004">
    <property type="protein sequence ID" value="PYF74094.1"/>
    <property type="molecule type" value="Genomic_DNA"/>
</dbReference>
<evidence type="ECO:0000313" key="1">
    <source>
        <dbReference type="EMBL" id="PYF74094.1"/>
    </source>
</evidence>
<sequence length="50" mass="6086">MVYKPTFDPKLKINAPRREFYFELKEDTIGNPKQILALFKKYEMSRTFNK</sequence>
<protein>
    <submittedName>
        <fullName evidence="1">Uncharacterized protein</fullName>
    </submittedName>
</protein>
<name>A0A318UCI9_9SPHI</name>
<comment type="caution">
    <text evidence="1">The sequence shown here is derived from an EMBL/GenBank/DDBJ whole genome shotgun (WGS) entry which is preliminary data.</text>
</comment>
<dbReference type="AlphaFoldDB" id="A0A318UCI9"/>